<protein>
    <submittedName>
        <fullName evidence="1">Uncharacterized protein</fullName>
    </submittedName>
</protein>
<name>A0AAV5HRW1_9ROSI</name>
<organism evidence="1 2">
    <name type="scientific">Rubroshorea leprosula</name>
    <dbReference type="NCBI Taxonomy" id="152421"/>
    <lineage>
        <taxon>Eukaryota</taxon>
        <taxon>Viridiplantae</taxon>
        <taxon>Streptophyta</taxon>
        <taxon>Embryophyta</taxon>
        <taxon>Tracheophyta</taxon>
        <taxon>Spermatophyta</taxon>
        <taxon>Magnoliopsida</taxon>
        <taxon>eudicotyledons</taxon>
        <taxon>Gunneridae</taxon>
        <taxon>Pentapetalae</taxon>
        <taxon>rosids</taxon>
        <taxon>malvids</taxon>
        <taxon>Malvales</taxon>
        <taxon>Dipterocarpaceae</taxon>
        <taxon>Rubroshorea</taxon>
    </lineage>
</organism>
<gene>
    <name evidence="1" type="ORF">SLEP1_g3558</name>
</gene>
<dbReference type="AlphaFoldDB" id="A0AAV5HRW1"/>
<dbReference type="Proteomes" id="UP001054252">
    <property type="component" value="Unassembled WGS sequence"/>
</dbReference>
<comment type="caution">
    <text evidence="1">The sequence shown here is derived from an EMBL/GenBank/DDBJ whole genome shotgun (WGS) entry which is preliminary data.</text>
</comment>
<dbReference type="EMBL" id="BPVZ01000003">
    <property type="protein sequence ID" value="GKU89420.1"/>
    <property type="molecule type" value="Genomic_DNA"/>
</dbReference>
<keyword evidence="2" id="KW-1185">Reference proteome</keyword>
<evidence type="ECO:0000313" key="2">
    <source>
        <dbReference type="Proteomes" id="UP001054252"/>
    </source>
</evidence>
<evidence type="ECO:0000313" key="1">
    <source>
        <dbReference type="EMBL" id="GKU89420.1"/>
    </source>
</evidence>
<sequence length="38" mass="4350">MQGTWACCSSYHQLDSSLCHAFTYIQFLGISCKLFLFV</sequence>
<proteinExistence type="predicted"/>
<accession>A0AAV5HRW1</accession>
<reference evidence="1 2" key="1">
    <citation type="journal article" date="2021" name="Commun. Biol.">
        <title>The genome of Shorea leprosula (Dipterocarpaceae) highlights the ecological relevance of drought in aseasonal tropical rainforests.</title>
        <authorList>
            <person name="Ng K.K.S."/>
            <person name="Kobayashi M.J."/>
            <person name="Fawcett J.A."/>
            <person name="Hatakeyama M."/>
            <person name="Paape T."/>
            <person name="Ng C.H."/>
            <person name="Ang C.C."/>
            <person name="Tnah L.H."/>
            <person name="Lee C.T."/>
            <person name="Nishiyama T."/>
            <person name="Sese J."/>
            <person name="O'Brien M.J."/>
            <person name="Copetti D."/>
            <person name="Mohd Noor M.I."/>
            <person name="Ong R.C."/>
            <person name="Putra M."/>
            <person name="Sireger I.Z."/>
            <person name="Indrioko S."/>
            <person name="Kosugi Y."/>
            <person name="Izuno A."/>
            <person name="Isagi Y."/>
            <person name="Lee S.L."/>
            <person name="Shimizu K.K."/>
        </authorList>
    </citation>
    <scope>NUCLEOTIDE SEQUENCE [LARGE SCALE GENOMIC DNA]</scope>
    <source>
        <strain evidence="1">214</strain>
    </source>
</reference>